<sequence>MTDSTVYSSLFALVDSHLSKSSVQDNGENTGDRTFKMPPFNTSRLGSLSESSLSLPPCPRLPIPQFSMNEKPIQSVLAEQVANMLKAKEMKKQEQERLKLEEEIKRLKIDDEKNSVIDLMKAIQTPYERKLVTYPEESLNNSSSCESLFNLNFGDCDDDEPESTKPPEPLLPCTTDMSYILKQKLRKDKGSSFGKVVTSRLRPVAAPYLRHKVPTNIIRFAFNTPSPCDIIKANLRKPTMSSTFTINIMNE</sequence>
<name>A0AAU9V090_EUPED</name>
<proteinExistence type="predicted"/>
<protein>
    <submittedName>
        <fullName evidence="3">Uncharacterized protein</fullName>
    </submittedName>
</protein>
<evidence type="ECO:0000313" key="4">
    <source>
        <dbReference type="Proteomes" id="UP001153954"/>
    </source>
</evidence>
<keyword evidence="1" id="KW-0175">Coiled coil</keyword>
<evidence type="ECO:0000256" key="1">
    <source>
        <dbReference type="SAM" id="Coils"/>
    </source>
</evidence>
<feature type="coiled-coil region" evidence="1">
    <location>
        <begin position="77"/>
        <end position="110"/>
    </location>
</feature>
<accession>A0AAU9V090</accession>
<feature type="compositionally biased region" description="Low complexity" evidence="2">
    <location>
        <begin position="45"/>
        <end position="54"/>
    </location>
</feature>
<comment type="caution">
    <text evidence="3">The sequence shown here is derived from an EMBL/GenBank/DDBJ whole genome shotgun (WGS) entry which is preliminary data.</text>
</comment>
<dbReference type="Proteomes" id="UP001153954">
    <property type="component" value="Unassembled WGS sequence"/>
</dbReference>
<dbReference type="AlphaFoldDB" id="A0AAU9V090"/>
<feature type="region of interest" description="Disordered" evidence="2">
    <location>
        <begin position="21"/>
        <end position="54"/>
    </location>
</feature>
<keyword evidence="4" id="KW-1185">Reference proteome</keyword>
<evidence type="ECO:0000256" key="2">
    <source>
        <dbReference type="SAM" id="MobiDB-lite"/>
    </source>
</evidence>
<dbReference type="CDD" id="cd22265">
    <property type="entry name" value="UDM1_RNF168"/>
    <property type="match status" value="1"/>
</dbReference>
<gene>
    <name evidence="3" type="ORF">EEDITHA_LOCUS18162</name>
</gene>
<reference evidence="3" key="1">
    <citation type="submission" date="2022-03" db="EMBL/GenBank/DDBJ databases">
        <authorList>
            <person name="Tunstrom K."/>
        </authorList>
    </citation>
    <scope>NUCLEOTIDE SEQUENCE</scope>
</reference>
<dbReference type="EMBL" id="CAKOGL010000026">
    <property type="protein sequence ID" value="CAH2103682.1"/>
    <property type="molecule type" value="Genomic_DNA"/>
</dbReference>
<evidence type="ECO:0000313" key="3">
    <source>
        <dbReference type="EMBL" id="CAH2103682.1"/>
    </source>
</evidence>
<organism evidence="3 4">
    <name type="scientific">Euphydryas editha</name>
    <name type="common">Edith's checkerspot</name>
    <dbReference type="NCBI Taxonomy" id="104508"/>
    <lineage>
        <taxon>Eukaryota</taxon>
        <taxon>Metazoa</taxon>
        <taxon>Ecdysozoa</taxon>
        <taxon>Arthropoda</taxon>
        <taxon>Hexapoda</taxon>
        <taxon>Insecta</taxon>
        <taxon>Pterygota</taxon>
        <taxon>Neoptera</taxon>
        <taxon>Endopterygota</taxon>
        <taxon>Lepidoptera</taxon>
        <taxon>Glossata</taxon>
        <taxon>Ditrysia</taxon>
        <taxon>Papilionoidea</taxon>
        <taxon>Nymphalidae</taxon>
        <taxon>Nymphalinae</taxon>
        <taxon>Euphydryas</taxon>
    </lineage>
</organism>